<gene>
    <name evidence="1" type="ORF">O6P43_016579</name>
</gene>
<reference evidence="1" key="1">
    <citation type="journal article" date="2023" name="Science">
        <title>Elucidation of the pathway for biosynthesis of saponin adjuvants from the soapbark tree.</title>
        <authorList>
            <person name="Reed J."/>
            <person name="Orme A."/>
            <person name="El-Demerdash A."/>
            <person name="Owen C."/>
            <person name="Martin L.B.B."/>
            <person name="Misra R.C."/>
            <person name="Kikuchi S."/>
            <person name="Rejzek M."/>
            <person name="Martin A.C."/>
            <person name="Harkess A."/>
            <person name="Leebens-Mack J."/>
            <person name="Louveau T."/>
            <person name="Stephenson M.J."/>
            <person name="Osbourn A."/>
        </authorList>
    </citation>
    <scope>NUCLEOTIDE SEQUENCE</scope>
    <source>
        <strain evidence="1">S10</strain>
    </source>
</reference>
<dbReference type="AlphaFoldDB" id="A0AAD7LNI9"/>
<dbReference type="Proteomes" id="UP001163823">
    <property type="component" value="Chromosome 7"/>
</dbReference>
<sequence length="532" mass="59267">MQVNVRFRKLSTSCRFNITLTRTRIRALKKSFLRSIMHTRFYPMNRKGKTMTCLETRRAILDLKQATLGIRVDIVISRVVGQDKVSLASDQETGRVRAAKEVLSHSLFLLVVWWPELIWIGLDDIFGNFFGGGSNFGGFGSSTSSQSGSRSPPKKFRAINSHVFNKEITDQGMTWLLLSYTPSLKGNQYLESIVEEVVNSLEGALKVGSINCEKELSFCKELGVFPRRAPTIFVYSYKENEKGSLVEYNGDLDVKSLKSFCQEQLPRFSKRTGLNQVDSSGTSGKLPMVMLLSTKKDTPVIWRVLSGLYHKHLTFSDAEVHDFSDPRVKKLGVDALPAIVGWLPNGEKHILKAGVSVKNLKSAVDDLSIVLDRYIKLSKKAASSQARKMQTDSDDGQIPLLTQSNFGILCGEQTPVCIIGVFRSSGAQEKLKSLLSLVSQKSLSRRLNSVSSSRDSVSYTLLDATKQPSFLYAFDKAGFKSSDKLLVAYKPRKGKFATFVGGMTTEEVESFISSVLNGDIPFRETRQKPMLK</sequence>
<dbReference type="EMBL" id="JARAOO010000007">
    <property type="protein sequence ID" value="KAJ7961207.1"/>
    <property type="molecule type" value="Genomic_DNA"/>
</dbReference>
<evidence type="ECO:0000313" key="1">
    <source>
        <dbReference type="EMBL" id="KAJ7961207.1"/>
    </source>
</evidence>
<proteinExistence type="predicted"/>
<dbReference type="KEGG" id="qsa:O6P43_016579"/>
<dbReference type="SUPFAM" id="SSF52833">
    <property type="entry name" value="Thioredoxin-like"/>
    <property type="match status" value="1"/>
</dbReference>
<dbReference type="InterPro" id="IPR052842">
    <property type="entry name" value="ER_Co-chaperone"/>
</dbReference>
<dbReference type="CDD" id="cd02961">
    <property type="entry name" value="PDI_a_family"/>
    <property type="match status" value="1"/>
</dbReference>
<evidence type="ECO:0000313" key="2">
    <source>
        <dbReference type="Proteomes" id="UP001163823"/>
    </source>
</evidence>
<dbReference type="Gene3D" id="3.40.30.10">
    <property type="entry name" value="Glutaredoxin"/>
    <property type="match status" value="1"/>
</dbReference>
<comment type="caution">
    <text evidence="1">The sequence shown here is derived from an EMBL/GenBank/DDBJ whole genome shotgun (WGS) entry which is preliminary data.</text>
</comment>
<accession>A0AAD7LNI9</accession>
<name>A0AAD7LNI9_QUISA</name>
<dbReference type="PANTHER" id="PTHR45184">
    <property type="entry name" value="DNAJ PROTEIN ERDJ3A"/>
    <property type="match status" value="1"/>
</dbReference>
<protein>
    <submittedName>
        <fullName evidence="1">DnaJ protein ERDJ3A</fullName>
    </submittedName>
</protein>
<dbReference type="Pfam" id="PF13848">
    <property type="entry name" value="Thioredoxin_6"/>
    <property type="match status" value="1"/>
</dbReference>
<dbReference type="InterPro" id="IPR036249">
    <property type="entry name" value="Thioredoxin-like_sf"/>
</dbReference>
<organism evidence="1 2">
    <name type="scientific">Quillaja saponaria</name>
    <name type="common">Soap bark tree</name>
    <dbReference type="NCBI Taxonomy" id="32244"/>
    <lineage>
        <taxon>Eukaryota</taxon>
        <taxon>Viridiplantae</taxon>
        <taxon>Streptophyta</taxon>
        <taxon>Embryophyta</taxon>
        <taxon>Tracheophyta</taxon>
        <taxon>Spermatophyta</taxon>
        <taxon>Magnoliopsida</taxon>
        <taxon>eudicotyledons</taxon>
        <taxon>Gunneridae</taxon>
        <taxon>Pentapetalae</taxon>
        <taxon>rosids</taxon>
        <taxon>fabids</taxon>
        <taxon>Fabales</taxon>
        <taxon>Quillajaceae</taxon>
        <taxon>Quillaja</taxon>
    </lineage>
</organism>
<dbReference type="PANTHER" id="PTHR45184:SF1">
    <property type="entry name" value="DNAJ PROTEIN ERDJ3A"/>
    <property type="match status" value="1"/>
</dbReference>
<keyword evidence="2" id="KW-1185">Reference proteome</keyword>